<keyword evidence="2" id="KW-1185">Reference proteome</keyword>
<reference evidence="2" key="1">
    <citation type="journal article" date="2019" name="Int. J. Syst. Evol. Microbiol.">
        <title>The Global Catalogue of Microorganisms (GCM) 10K type strain sequencing project: providing services to taxonomists for standard genome sequencing and annotation.</title>
        <authorList>
            <consortium name="The Broad Institute Genomics Platform"/>
            <consortium name="The Broad Institute Genome Sequencing Center for Infectious Disease"/>
            <person name="Wu L."/>
            <person name="Ma J."/>
        </authorList>
    </citation>
    <scope>NUCLEOTIDE SEQUENCE [LARGE SCALE GENOMIC DNA]</scope>
    <source>
        <strain evidence="2">CGMCC 1.15942</strain>
    </source>
</reference>
<dbReference type="Proteomes" id="UP000630615">
    <property type="component" value="Unassembled WGS sequence"/>
</dbReference>
<gene>
    <name evidence="1" type="ORF">GCM10011573_12320</name>
</gene>
<evidence type="ECO:0000313" key="2">
    <source>
        <dbReference type="Proteomes" id="UP000630615"/>
    </source>
</evidence>
<protein>
    <submittedName>
        <fullName evidence="1">Uncharacterized protein</fullName>
    </submittedName>
</protein>
<sequence>MPDIQIEDIEDLYSLYVFIFGVNEDDFWHLPLSSVHEIAMNKSAFEQWKLSEEERRSKQNGK</sequence>
<comment type="caution">
    <text evidence="1">The sequence shown here is derived from an EMBL/GenBank/DDBJ whole genome shotgun (WGS) entry which is preliminary data.</text>
</comment>
<evidence type="ECO:0000313" key="1">
    <source>
        <dbReference type="EMBL" id="GGC84255.1"/>
    </source>
</evidence>
<organism evidence="1 2">
    <name type="scientific">Enterococcus wangshanyuanii</name>
    <dbReference type="NCBI Taxonomy" id="2005703"/>
    <lineage>
        <taxon>Bacteria</taxon>
        <taxon>Bacillati</taxon>
        <taxon>Bacillota</taxon>
        <taxon>Bacilli</taxon>
        <taxon>Lactobacillales</taxon>
        <taxon>Enterococcaceae</taxon>
        <taxon>Enterococcus</taxon>
    </lineage>
</organism>
<dbReference type="EMBL" id="BMKI01000002">
    <property type="protein sequence ID" value="GGC84255.1"/>
    <property type="molecule type" value="Genomic_DNA"/>
</dbReference>
<dbReference type="RefSeq" id="WP_088269063.1">
    <property type="nucleotide sequence ID" value="NZ_BMKI01000002.1"/>
</dbReference>
<accession>A0ABQ1NT76</accession>
<proteinExistence type="predicted"/>
<name>A0ABQ1NT76_9ENTE</name>